<evidence type="ECO:0000313" key="1">
    <source>
        <dbReference type="EMBL" id="GAK53625.1"/>
    </source>
</evidence>
<keyword evidence="2" id="KW-1185">Reference proteome</keyword>
<accession>A0A0S6W5C7</accession>
<dbReference type="EMBL" id="DF820459">
    <property type="protein sequence ID" value="GAK53625.1"/>
    <property type="molecule type" value="Genomic_DNA"/>
</dbReference>
<dbReference type="STRING" id="1499966.U14_04891"/>
<protein>
    <submittedName>
        <fullName evidence="1">Uncharacterized protein</fullName>
    </submittedName>
</protein>
<sequence length="230" mass="26330">MESSAYWEQIEQYFVAKRGSALILSPKDWPLVSAWEERGVPLEVVFEGIDHAYQRYEEKSAAGQRQMNWTLTSCQHDVERAWNTWREQHPDGQAADERDALESERRKIGSKLQSITARLQTYSTDGHYASVRDAIIATISTLHSLAASLERATDDAALTDVKTAIHQAEQTLMTHLEYAIPDTMRQNLLKKAEARLASHKSQMSETIYQETLQLAFLQELHRLYPLPPFL</sequence>
<proteinExistence type="predicted"/>
<reference evidence="1" key="1">
    <citation type="journal article" date="2015" name="PeerJ">
        <title>First genomic representation of candidate bacterial phylum KSB3 points to enhanced environmental sensing as a trigger of wastewater bulking.</title>
        <authorList>
            <person name="Sekiguchi Y."/>
            <person name="Ohashi A."/>
            <person name="Parks D.H."/>
            <person name="Yamauchi T."/>
            <person name="Tyson G.W."/>
            <person name="Hugenholtz P."/>
        </authorList>
    </citation>
    <scope>NUCLEOTIDE SEQUENCE [LARGE SCALE GENOMIC DNA]</scope>
</reference>
<dbReference type="Proteomes" id="UP000030700">
    <property type="component" value="Unassembled WGS sequence"/>
</dbReference>
<dbReference type="HOGENOM" id="CLU_1202877_0_0_0"/>
<name>A0A0S6W5C7_9BACT</name>
<gene>
    <name evidence="1" type="ORF">U14_04891</name>
</gene>
<dbReference type="AlphaFoldDB" id="A0A0S6W5C7"/>
<organism evidence="1">
    <name type="scientific">Candidatus Moduliflexus flocculans</name>
    <dbReference type="NCBI Taxonomy" id="1499966"/>
    <lineage>
        <taxon>Bacteria</taxon>
        <taxon>Candidatus Moduliflexota</taxon>
        <taxon>Candidatus Moduliflexia</taxon>
        <taxon>Candidatus Moduliflexales</taxon>
        <taxon>Candidatus Moduliflexaceae</taxon>
    </lineage>
</organism>
<evidence type="ECO:0000313" key="2">
    <source>
        <dbReference type="Proteomes" id="UP000030700"/>
    </source>
</evidence>